<protein>
    <submittedName>
        <fullName evidence="2">Uncharacterized protein</fullName>
    </submittedName>
</protein>
<organism evidence="2 3">
    <name type="scientific">Vanilla planifolia</name>
    <name type="common">Vanilla</name>
    <dbReference type="NCBI Taxonomy" id="51239"/>
    <lineage>
        <taxon>Eukaryota</taxon>
        <taxon>Viridiplantae</taxon>
        <taxon>Streptophyta</taxon>
        <taxon>Embryophyta</taxon>
        <taxon>Tracheophyta</taxon>
        <taxon>Spermatophyta</taxon>
        <taxon>Magnoliopsida</taxon>
        <taxon>Liliopsida</taxon>
        <taxon>Asparagales</taxon>
        <taxon>Orchidaceae</taxon>
        <taxon>Vanilloideae</taxon>
        <taxon>Vanilleae</taxon>
        <taxon>Vanilla</taxon>
    </lineage>
</organism>
<reference evidence="2 3" key="1">
    <citation type="journal article" date="2020" name="Nat. Food">
        <title>A phased Vanilla planifolia genome enables genetic improvement of flavour and production.</title>
        <authorList>
            <person name="Hasing T."/>
            <person name="Tang H."/>
            <person name="Brym M."/>
            <person name="Khazi F."/>
            <person name="Huang T."/>
            <person name="Chambers A.H."/>
        </authorList>
    </citation>
    <scope>NUCLEOTIDE SEQUENCE [LARGE SCALE GENOMIC DNA]</scope>
    <source>
        <tissue evidence="2">Leaf</tissue>
    </source>
</reference>
<accession>A0A835V775</accession>
<comment type="caution">
    <text evidence="2">The sequence shown here is derived from an EMBL/GenBank/DDBJ whole genome shotgun (WGS) entry which is preliminary data.</text>
</comment>
<feature type="region of interest" description="Disordered" evidence="1">
    <location>
        <begin position="84"/>
        <end position="133"/>
    </location>
</feature>
<evidence type="ECO:0000313" key="3">
    <source>
        <dbReference type="Proteomes" id="UP000639772"/>
    </source>
</evidence>
<dbReference type="Proteomes" id="UP000639772">
    <property type="component" value="Chromosome 3"/>
</dbReference>
<feature type="compositionally biased region" description="Polar residues" evidence="1">
    <location>
        <begin position="96"/>
        <end position="107"/>
    </location>
</feature>
<dbReference type="AlphaFoldDB" id="A0A835V775"/>
<feature type="compositionally biased region" description="Polar residues" evidence="1">
    <location>
        <begin position="121"/>
        <end position="133"/>
    </location>
</feature>
<evidence type="ECO:0000313" key="2">
    <source>
        <dbReference type="EMBL" id="KAG0490044.1"/>
    </source>
</evidence>
<gene>
    <name evidence="2" type="ORF">HPP92_006907</name>
</gene>
<evidence type="ECO:0000256" key="1">
    <source>
        <dbReference type="SAM" id="MobiDB-lite"/>
    </source>
</evidence>
<proteinExistence type="predicted"/>
<name>A0A835V775_VANPL</name>
<sequence length="133" mass="14923">MEPRENWIWRESFSSPFGSKTENVAGIESISDQNFQAFKKGNWVLKTLATSCLWYPLFMEAKKAKSINGEVPLNGQDDKEVCKGDSNYANKHKQNNHYTKVVNTLKSSDGKGGQQGWKDLSNVSLPSYSEGVN</sequence>
<dbReference type="EMBL" id="JADCNM010000003">
    <property type="protein sequence ID" value="KAG0490044.1"/>
    <property type="molecule type" value="Genomic_DNA"/>
</dbReference>